<evidence type="ECO:0000313" key="2">
    <source>
        <dbReference type="Proteomes" id="UP000504636"/>
    </source>
</evidence>
<evidence type="ECO:0000313" key="1">
    <source>
        <dbReference type="EMBL" id="KAF2814428.1"/>
    </source>
</evidence>
<keyword evidence="2" id="KW-1185">Reference proteome</keyword>
<dbReference type="GeneID" id="54454465"/>
<name>A0A6A6Z0W1_9PEZI</name>
<protein>
    <submittedName>
        <fullName evidence="1 3">Uncharacterized protein</fullName>
    </submittedName>
</protein>
<reference evidence="3" key="2">
    <citation type="submission" date="2020-04" db="EMBL/GenBank/DDBJ databases">
        <authorList>
            <consortium name="NCBI Genome Project"/>
        </authorList>
    </citation>
    <scope>NUCLEOTIDE SEQUENCE</scope>
    <source>
        <strain evidence="3">CBS 304.34</strain>
    </source>
</reference>
<sequence>MIQLLQDAFSAIEQLHDSSHSHHSASLTTARSDILWIPLTTVDIYQSDPVTLVARAVQLAAHIHFRVITLRVPYHNPANDEDLTALLQILRFVNISAWRGLPYIYLWVYVPFPPSPSHSPTHPLPSFFPAFLNSFPLNHTGAYSWL</sequence>
<accession>A0A6A6Z0W1</accession>
<reference evidence="3" key="3">
    <citation type="submission" date="2025-04" db="UniProtKB">
        <authorList>
            <consortium name="RefSeq"/>
        </authorList>
    </citation>
    <scope>IDENTIFICATION</scope>
    <source>
        <strain evidence="3">CBS 304.34</strain>
    </source>
</reference>
<organism evidence="1">
    <name type="scientific">Mytilinidion resinicola</name>
    <dbReference type="NCBI Taxonomy" id="574789"/>
    <lineage>
        <taxon>Eukaryota</taxon>
        <taxon>Fungi</taxon>
        <taxon>Dikarya</taxon>
        <taxon>Ascomycota</taxon>
        <taxon>Pezizomycotina</taxon>
        <taxon>Dothideomycetes</taxon>
        <taxon>Pleosporomycetidae</taxon>
        <taxon>Mytilinidiales</taxon>
        <taxon>Mytilinidiaceae</taxon>
        <taxon>Mytilinidion</taxon>
    </lineage>
</organism>
<dbReference type="Proteomes" id="UP000504636">
    <property type="component" value="Unplaced"/>
</dbReference>
<dbReference type="RefSeq" id="XP_033581392.1">
    <property type="nucleotide sequence ID" value="XM_033713572.1"/>
</dbReference>
<dbReference type="AlphaFoldDB" id="A0A6A6Z0W1"/>
<reference evidence="1 3" key="1">
    <citation type="journal article" date="2020" name="Stud. Mycol.">
        <title>101 Dothideomycetes genomes: a test case for predicting lifestyles and emergence of pathogens.</title>
        <authorList>
            <person name="Haridas S."/>
            <person name="Albert R."/>
            <person name="Binder M."/>
            <person name="Bloem J."/>
            <person name="Labutti K."/>
            <person name="Salamov A."/>
            <person name="Andreopoulos B."/>
            <person name="Baker S."/>
            <person name="Barry K."/>
            <person name="Bills G."/>
            <person name="Bluhm B."/>
            <person name="Cannon C."/>
            <person name="Castanera R."/>
            <person name="Culley D."/>
            <person name="Daum C."/>
            <person name="Ezra D."/>
            <person name="Gonzalez J."/>
            <person name="Henrissat B."/>
            <person name="Kuo A."/>
            <person name="Liang C."/>
            <person name="Lipzen A."/>
            <person name="Lutzoni F."/>
            <person name="Magnuson J."/>
            <person name="Mondo S."/>
            <person name="Nolan M."/>
            <person name="Ohm R."/>
            <person name="Pangilinan J."/>
            <person name="Park H.-J."/>
            <person name="Ramirez L."/>
            <person name="Alfaro M."/>
            <person name="Sun H."/>
            <person name="Tritt A."/>
            <person name="Yoshinaga Y."/>
            <person name="Zwiers L.-H."/>
            <person name="Turgeon B."/>
            <person name="Goodwin S."/>
            <person name="Spatafora J."/>
            <person name="Crous P."/>
            <person name="Grigoriev I."/>
        </authorList>
    </citation>
    <scope>NUCLEOTIDE SEQUENCE</scope>
    <source>
        <strain evidence="1 3">CBS 304.34</strain>
    </source>
</reference>
<dbReference type="OrthoDB" id="4159781at2759"/>
<evidence type="ECO:0000313" key="3">
    <source>
        <dbReference type="RefSeq" id="XP_033581392.1"/>
    </source>
</evidence>
<proteinExistence type="predicted"/>
<gene>
    <name evidence="1 3" type="ORF">BDZ99DRAFT_237390</name>
</gene>
<dbReference type="EMBL" id="MU003695">
    <property type="protein sequence ID" value="KAF2814428.1"/>
    <property type="molecule type" value="Genomic_DNA"/>
</dbReference>